<dbReference type="InterPro" id="IPR014710">
    <property type="entry name" value="RmlC-like_jellyroll"/>
</dbReference>
<evidence type="ECO:0000259" key="1">
    <source>
        <dbReference type="Pfam" id="PF07883"/>
    </source>
</evidence>
<dbReference type="Proteomes" id="UP001519290">
    <property type="component" value="Unassembled WGS sequence"/>
</dbReference>
<comment type="caution">
    <text evidence="2">The sequence shown here is derived from an EMBL/GenBank/DDBJ whole genome shotgun (WGS) entry which is preliminary data.</text>
</comment>
<proteinExistence type="predicted"/>
<dbReference type="EMBL" id="JAGIOD010000002">
    <property type="protein sequence ID" value="MBP2383367.1"/>
    <property type="molecule type" value="Genomic_DNA"/>
</dbReference>
<dbReference type="Gene3D" id="2.60.120.10">
    <property type="entry name" value="Jelly Rolls"/>
    <property type="match status" value="1"/>
</dbReference>
<sequence length="131" mass="13806">MSASGSVGGAGPDGGTAAADLVISRSDGREDGEDWAENYEHLPGAAGVSLILESTTREGQGPRLHLHPYAETFLIRRGSATFTLGDDTVVGRAGQVLIAPARMPHTFRTGPDGYEAVHIHPAEAIETEWLE</sequence>
<name>A0ABS4X4H6_9MICO</name>
<evidence type="ECO:0000313" key="3">
    <source>
        <dbReference type="Proteomes" id="UP001519290"/>
    </source>
</evidence>
<organism evidence="2 3">
    <name type="scientific">Brachybacterium sacelli</name>
    <dbReference type="NCBI Taxonomy" id="173364"/>
    <lineage>
        <taxon>Bacteria</taxon>
        <taxon>Bacillati</taxon>
        <taxon>Actinomycetota</taxon>
        <taxon>Actinomycetes</taxon>
        <taxon>Micrococcales</taxon>
        <taxon>Dermabacteraceae</taxon>
        <taxon>Brachybacterium</taxon>
    </lineage>
</organism>
<keyword evidence="3" id="KW-1185">Reference proteome</keyword>
<feature type="domain" description="Cupin type-2" evidence="1">
    <location>
        <begin position="58"/>
        <end position="109"/>
    </location>
</feature>
<gene>
    <name evidence="2" type="ORF">JOF43_003356</name>
</gene>
<dbReference type="InterPro" id="IPR013096">
    <property type="entry name" value="Cupin_2"/>
</dbReference>
<dbReference type="Pfam" id="PF07883">
    <property type="entry name" value="Cupin_2"/>
    <property type="match status" value="1"/>
</dbReference>
<accession>A0ABS4X4H6</accession>
<dbReference type="RefSeq" id="WP_209904081.1">
    <property type="nucleotide sequence ID" value="NZ_BAAAJW010000012.1"/>
</dbReference>
<evidence type="ECO:0000313" key="2">
    <source>
        <dbReference type="EMBL" id="MBP2383367.1"/>
    </source>
</evidence>
<dbReference type="InterPro" id="IPR011051">
    <property type="entry name" value="RmlC_Cupin_sf"/>
</dbReference>
<reference evidence="2 3" key="1">
    <citation type="submission" date="2021-03" db="EMBL/GenBank/DDBJ databases">
        <title>Sequencing the genomes of 1000 actinobacteria strains.</title>
        <authorList>
            <person name="Klenk H.-P."/>
        </authorList>
    </citation>
    <scope>NUCLEOTIDE SEQUENCE [LARGE SCALE GENOMIC DNA]</scope>
    <source>
        <strain evidence="2 3">DSM 14566</strain>
    </source>
</reference>
<dbReference type="SUPFAM" id="SSF51182">
    <property type="entry name" value="RmlC-like cupins"/>
    <property type="match status" value="1"/>
</dbReference>
<protein>
    <submittedName>
        <fullName evidence="2">Mannose-6-phosphate isomerase-like protein (Cupin superfamily)</fullName>
    </submittedName>
</protein>